<proteinExistence type="predicted"/>
<sequence>MDSTAEVIEYAWSIDDIRIGSCVALALLAYDYCLTFRQEVDYIWFQPWNFGKFVFLAVRYLPWVDHCAILLEVTLPTPLPDLCRVASYWHYTCCVLGALLADGVIGLRTWAIWERSKSAGVFVSLSWIGMAVAGVYYFSRYQTGGFTYVPLPPDAPTILGCHFTVGGSDASFKMYIALGSYQIVIFIATIVRGFTHLRNHPAQVMTIMYRDAFLASICLFIIVAANLIFAITNSPFQYGLIVIYRAFLAILPARIILNMREAAMSMNGFDLSAPEPPKVPSMPSTRTQSQNMSQAALPSEIV</sequence>
<dbReference type="EMBL" id="KV417359">
    <property type="protein sequence ID" value="KZO89922.1"/>
    <property type="molecule type" value="Genomic_DNA"/>
</dbReference>
<feature type="region of interest" description="Disordered" evidence="1">
    <location>
        <begin position="277"/>
        <end position="302"/>
    </location>
</feature>
<accession>A0A167FWK6</accession>
<name>A0A167FWK6_CALVF</name>
<dbReference type="STRING" id="1330018.A0A167FWK6"/>
<evidence type="ECO:0000256" key="1">
    <source>
        <dbReference type="SAM" id="MobiDB-lite"/>
    </source>
</evidence>
<dbReference type="OrthoDB" id="3341843at2759"/>
<feature type="transmembrane region" description="Helical" evidence="2">
    <location>
        <begin position="119"/>
        <end position="138"/>
    </location>
</feature>
<feature type="transmembrane region" description="Helical" evidence="2">
    <location>
        <begin position="212"/>
        <end position="232"/>
    </location>
</feature>
<reference evidence="4 5" key="1">
    <citation type="journal article" date="2016" name="Mol. Biol. Evol.">
        <title>Comparative Genomics of Early-Diverging Mushroom-Forming Fungi Provides Insights into the Origins of Lignocellulose Decay Capabilities.</title>
        <authorList>
            <person name="Nagy L.G."/>
            <person name="Riley R."/>
            <person name="Tritt A."/>
            <person name="Adam C."/>
            <person name="Daum C."/>
            <person name="Floudas D."/>
            <person name="Sun H."/>
            <person name="Yadav J.S."/>
            <person name="Pangilinan J."/>
            <person name="Larsson K.H."/>
            <person name="Matsuura K."/>
            <person name="Barry K."/>
            <person name="Labutti K."/>
            <person name="Kuo R."/>
            <person name="Ohm R.A."/>
            <person name="Bhattacharya S.S."/>
            <person name="Shirouzu T."/>
            <person name="Yoshinaga Y."/>
            <person name="Martin F.M."/>
            <person name="Grigoriev I.V."/>
            <person name="Hibbett D.S."/>
        </authorList>
    </citation>
    <scope>NUCLEOTIDE SEQUENCE [LARGE SCALE GENOMIC DNA]</scope>
    <source>
        <strain evidence="4 5">TUFC12733</strain>
    </source>
</reference>
<evidence type="ECO:0000313" key="5">
    <source>
        <dbReference type="Proteomes" id="UP000076738"/>
    </source>
</evidence>
<organism evidence="4 5">
    <name type="scientific">Calocera viscosa (strain TUFC12733)</name>
    <dbReference type="NCBI Taxonomy" id="1330018"/>
    <lineage>
        <taxon>Eukaryota</taxon>
        <taxon>Fungi</taxon>
        <taxon>Dikarya</taxon>
        <taxon>Basidiomycota</taxon>
        <taxon>Agaricomycotina</taxon>
        <taxon>Dacrymycetes</taxon>
        <taxon>Dacrymycetales</taxon>
        <taxon>Dacrymycetaceae</taxon>
        <taxon>Calocera</taxon>
    </lineage>
</organism>
<dbReference type="Proteomes" id="UP000076738">
    <property type="component" value="Unassembled WGS sequence"/>
</dbReference>
<dbReference type="AlphaFoldDB" id="A0A167FWK6"/>
<feature type="transmembrane region" description="Helical" evidence="2">
    <location>
        <begin position="88"/>
        <end position="107"/>
    </location>
</feature>
<feature type="transmembrane region" description="Helical" evidence="2">
    <location>
        <begin position="172"/>
        <end position="191"/>
    </location>
</feature>
<feature type="compositionally biased region" description="Polar residues" evidence="1">
    <location>
        <begin position="282"/>
        <end position="296"/>
    </location>
</feature>
<feature type="transmembrane region" description="Helical" evidence="2">
    <location>
        <begin position="238"/>
        <end position="257"/>
    </location>
</feature>
<keyword evidence="2" id="KW-1133">Transmembrane helix</keyword>
<evidence type="ECO:0000313" key="4">
    <source>
        <dbReference type="EMBL" id="KZO89922.1"/>
    </source>
</evidence>
<keyword evidence="5" id="KW-1185">Reference proteome</keyword>
<protein>
    <recommendedName>
        <fullName evidence="3">DUF6533 domain-containing protein</fullName>
    </recommendedName>
</protein>
<dbReference type="Pfam" id="PF20151">
    <property type="entry name" value="DUF6533"/>
    <property type="match status" value="1"/>
</dbReference>
<dbReference type="InterPro" id="IPR045340">
    <property type="entry name" value="DUF6533"/>
</dbReference>
<feature type="domain" description="DUF6533" evidence="3">
    <location>
        <begin position="22"/>
        <end position="62"/>
    </location>
</feature>
<gene>
    <name evidence="4" type="ORF">CALVIDRAFT_569521</name>
</gene>
<evidence type="ECO:0000256" key="2">
    <source>
        <dbReference type="SAM" id="Phobius"/>
    </source>
</evidence>
<evidence type="ECO:0000259" key="3">
    <source>
        <dbReference type="Pfam" id="PF20151"/>
    </source>
</evidence>
<keyword evidence="2" id="KW-0472">Membrane</keyword>
<keyword evidence="2" id="KW-0812">Transmembrane</keyword>